<dbReference type="PANTHER" id="PTHR39441:SF1">
    <property type="entry name" value="DUF2252 DOMAIN-CONTAINING PROTEIN"/>
    <property type="match status" value="1"/>
</dbReference>
<dbReference type="PANTHER" id="PTHR39441">
    <property type="entry name" value="DUF2252 DOMAIN-CONTAINING PROTEIN"/>
    <property type="match status" value="1"/>
</dbReference>
<evidence type="ECO:0000256" key="1">
    <source>
        <dbReference type="SAM" id="MobiDB-lite"/>
    </source>
</evidence>
<dbReference type="EMBL" id="VUMV01000003">
    <property type="protein sequence ID" value="MST81863.1"/>
    <property type="molecule type" value="Genomic_DNA"/>
</dbReference>
<feature type="region of interest" description="Disordered" evidence="1">
    <location>
        <begin position="86"/>
        <end position="120"/>
    </location>
</feature>
<protein>
    <submittedName>
        <fullName evidence="2">DUF2252 domain-containing protein</fullName>
    </submittedName>
</protein>
<proteinExistence type="predicted"/>
<organism evidence="2 3">
    <name type="scientific">Bilifractor porci</name>
    <dbReference type="NCBI Taxonomy" id="2606636"/>
    <lineage>
        <taxon>Bacteria</taxon>
        <taxon>Bacillati</taxon>
        <taxon>Bacillota</taxon>
        <taxon>Clostridia</taxon>
        <taxon>Lachnospirales</taxon>
        <taxon>Lachnospiraceae</taxon>
        <taxon>Bilifractor</taxon>
    </lineage>
</organism>
<dbReference type="AlphaFoldDB" id="A0A7X2TPC1"/>
<dbReference type="InterPro" id="IPR018721">
    <property type="entry name" value="DUF2252"/>
</dbReference>
<sequence>MMMPIPKGINRSYLHESGDGLLSLLSSLYPKRGGKSAYRRGKMYHPIRTGRIRKKRIVKNRRTVIISIVKNKGKYRSRGWKKEMKMSVSSGEEIKQETLPGTEVQEKEKTENAQTAGREPEGTVLAQALKQIIGTGAPVFSSERAKRAAFLIGQIRNSIVKEISGSERYQPEQGKAQGKNARKTISRTELGKWDVWSGRKDKIRLIFGQEKNRVQELLPVRHERMSASPFAFLRGAAVIMASDLAESPATGIRVQACGDAHIANFGIFASPERHLVFDLNDFDETLPAPWEWDVKRMMASIEVCGRDRNFSAETRTRALTEAAAMYRDSMRQYSSMSALDVWYDHVDMEMLHERYSGQMPEISRALLEKTLEKALAKNREKAVMKYTEMENGQLRFRSDPPRIVPVRSMLDEKNMGASADEVTKMLGHVLKQYRLSLPRERRYLVDQYVVRDAARKVVGVGSVGTRCWLILLEGGGGHDTLVLQIKEANDSVLEPYAGKSEYLEHGRRVVEGLRAAQTYGDILTGWARIPDTDGRERDYYVRQYWDYKGAFDLTKIEEADFAGYCALCARILAHAHAKTGNRHAIAGYIGKSSKFTEAMIHFAEAYADQNEEDYKTFLSVLA</sequence>
<comment type="caution">
    <text evidence="2">The sequence shown here is derived from an EMBL/GenBank/DDBJ whole genome shotgun (WGS) entry which is preliminary data.</text>
</comment>
<reference evidence="2 3" key="1">
    <citation type="submission" date="2019-08" db="EMBL/GenBank/DDBJ databases">
        <title>In-depth cultivation of the pig gut microbiome towards novel bacterial diversity and tailored functional studies.</title>
        <authorList>
            <person name="Wylensek D."/>
            <person name="Hitch T.C.A."/>
            <person name="Clavel T."/>
        </authorList>
    </citation>
    <scope>NUCLEOTIDE SEQUENCE [LARGE SCALE GENOMIC DNA]</scope>
    <source>
        <strain evidence="2 3">Oil+RF-744-WCA-WT-13</strain>
    </source>
</reference>
<evidence type="ECO:0000313" key="3">
    <source>
        <dbReference type="Proteomes" id="UP000466864"/>
    </source>
</evidence>
<gene>
    <name evidence="2" type="ORF">FYJ60_05985</name>
</gene>
<accession>A0A7X2TPC1</accession>
<evidence type="ECO:0000313" key="2">
    <source>
        <dbReference type="EMBL" id="MST81863.1"/>
    </source>
</evidence>
<keyword evidence="3" id="KW-1185">Reference proteome</keyword>
<dbReference type="Proteomes" id="UP000466864">
    <property type="component" value="Unassembled WGS sequence"/>
</dbReference>
<name>A0A7X2TPC1_9FIRM</name>
<dbReference type="Pfam" id="PF10009">
    <property type="entry name" value="DUF2252"/>
    <property type="match status" value="1"/>
</dbReference>